<dbReference type="AlphaFoldDB" id="A0A1X0P9T8"/>
<organism evidence="2 3">
    <name type="scientific">Trypanosoma theileri</name>
    <dbReference type="NCBI Taxonomy" id="67003"/>
    <lineage>
        <taxon>Eukaryota</taxon>
        <taxon>Discoba</taxon>
        <taxon>Euglenozoa</taxon>
        <taxon>Kinetoplastea</taxon>
        <taxon>Metakinetoplastina</taxon>
        <taxon>Trypanosomatida</taxon>
        <taxon>Trypanosomatidae</taxon>
        <taxon>Trypanosoma</taxon>
    </lineage>
</organism>
<name>A0A1X0P9T8_9TRYP</name>
<proteinExistence type="predicted"/>
<evidence type="ECO:0000313" key="3">
    <source>
        <dbReference type="Proteomes" id="UP000192257"/>
    </source>
</evidence>
<dbReference type="RefSeq" id="XP_028887763.1">
    <property type="nucleotide sequence ID" value="XM_029021255.1"/>
</dbReference>
<dbReference type="EMBL" id="NBCO01000001">
    <property type="protein sequence ID" value="ORC93697.1"/>
    <property type="molecule type" value="Genomic_DNA"/>
</dbReference>
<reference evidence="2 3" key="1">
    <citation type="submission" date="2017-03" db="EMBL/GenBank/DDBJ databases">
        <title>An alternative strategy for trypanosome survival in the mammalian bloodstream revealed through genome and transcriptome analysis of the ubiquitous bovine parasite Trypanosoma (Megatrypanum) theileri.</title>
        <authorList>
            <person name="Kelly S."/>
            <person name="Ivens A."/>
            <person name="Mott A."/>
            <person name="O'Neill E."/>
            <person name="Emms D."/>
            <person name="Macleod O."/>
            <person name="Voorheis P."/>
            <person name="Matthews J."/>
            <person name="Matthews K."/>
            <person name="Carrington M."/>
        </authorList>
    </citation>
    <scope>NUCLEOTIDE SEQUENCE [LARGE SCALE GENOMIC DNA]</scope>
    <source>
        <strain evidence="2">Edinburgh</strain>
    </source>
</reference>
<evidence type="ECO:0000256" key="1">
    <source>
        <dbReference type="SAM" id="MobiDB-lite"/>
    </source>
</evidence>
<feature type="region of interest" description="Disordered" evidence="1">
    <location>
        <begin position="98"/>
        <end position="173"/>
    </location>
</feature>
<dbReference type="VEuPathDB" id="TriTrypDB:TM35_000015740"/>
<comment type="caution">
    <text evidence="2">The sequence shown here is derived from an EMBL/GenBank/DDBJ whole genome shotgun (WGS) entry which is preliminary data.</text>
</comment>
<sequence length="173" mass="19552">MDFAALPHDGESFRARHSECLDVGVLRLAAALRAAEVNGGAEAEAEAGEILAALPSPVAARLAEVAARLPEWTRKRRAEAAERRAAAEAARRRLEGLREATERAATEAAGLSERISAANSENRREERLDAERRRERRREQQDIQRQIEKKELQLRRETMEHDRLSKMLNKVRK</sequence>
<keyword evidence="3" id="KW-1185">Reference proteome</keyword>
<dbReference type="Proteomes" id="UP000192257">
    <property type="component" value="Unassembled WGS sequence"/>
</dbReference>
<evidence type="ECO:0000313" key="2">
    <source>
        <dbReference type="EMBL" id="ORC93697.1"/>
    </source>
</evidence>
<protein>
    <submittedName>
        <fullName evidence="2">Uncharacterized protein</fullName>
    </submittedName>
</protein>
<feature type="compositionally biased region" description="Basic and acidic residues" evidence="1">
    <location>
        <begin position="121"/>
        <end position="165"/>
    </location>
</feature>
<gene>
    <name evidence="2" type="ORF">TM35_000015740</name>
</gene>
<accession>A0A1X0P9T8</accession>
<dbReference type="GeneID" id="39981035"/>